<keyword evidence="3 5" id="KW-1133">Transmembrane helix</keyword>
<evidence type="ECO:0000256" key="2">
    <source>
        <dbReference type="ARBA" id="ARBA00022692"/>
    </source>
</evidence>
<evidence type="ECO:0000256" key="5">
    <source>
        <dbReference type="SAM" id="Phobius"/>
    </source>
</evidence>
<dbReference type="InterPro" id="IPR036286">
    <property type="entry name" value="LexA/Signal_pep-like_sf"/>
</dbReference>
<accession>X0SV27</accession>
<keyword evidence="4 5" id="KW-0472">Membrane</keyword>
<dbReference type="PANTHER" id="PTHR10806:SF6">
    <property type="entry name" value="SIGNAL PEPTIDASE COMPLEX CATALYTIC SUBUNIT SEC11"/>
    <property type="match status" value="1"/>
</dbReference>
<proteinExistence type="predicted"/>
<evidence type="ECO:0000256" key="1">
    <source>
        <dbReference type="ARBA" id="ARBA00004370"/>
    </source>
</evidence>
<name>X0SV27_9ZZZZ</name>
<keyword evidence="2 5" id="KW-0812">Transmembrane</keyword>
<protein>
    <recommendedName>
        <fullName evidence="7">Signal peptidase I</fullName>
    </recommendedName>
</protein>
<dbReference type="PANTHER" id="PTHR10806">
    <property type="entry name" value="SIGNAL PEPTIDASE COMPLEX CATALYTIC SUBUNIT SEC11"/>
    <property type="match status" value="1"/>
</dbReference>
<evidence type="ECO:0000256" key="3">
    <source>
        <dbReference type="ARBA" id="ARBA00022989"/>
    </source>
</evidence>
<organism evidence="6">
    <name type="scientific">marine sediment metagenome</name>
    <dbReference type="NCBI Taxonomy" id="412755"/>
    <lineage>
        <taxon>unclassified sequences</taxon>
        <taxon>metagenomes</taxon>
        <taxon>ecological metagenomes</taxon>
    </lineage>
</organism>
<gene>
    <name evidence="6" type="ORF">S01H1_11389</name>
</gene>
<feature type="transmembrane region" description="Helical" evidence="5">
    <location>
        <begin position="138"/>
        <end position="161"/>
    </location>
</feature>
<comment type="subcellular location">
    <subcellularLocation>
        <location evidence="1">Membrane</location>
    </subcellularLocation>
</comment>
<dbReference type="SUPFAM" id="SSF51306">
    <property type="entry name" value="LexA/Signal peptidase"/>
    <property type="match status" value="1"/>
</dbReference>
<dbReference type="GO" id="GO:0006465">
    <property type="term" value="P:signal peptide processing"/>
    <property type="evidence" value="ECO:0007669"/>
    <property type="project" value="InterPro"/>
</dbReference>
<evidence type="ECO:0000313" key="6">
    <source>
        <dbReference type="EMBL" id="GAF78966.1"/>
    </source>
</evidence>
<dbReference type="GO" id="GO:0004252">
    <property type="term" value="F:serine-type endopeptidase activity"/>
    <property type="evidence" value="ECO:0007669"/>
    <property type="project" value="InterPro"/>
</dbReference>
<dbReference type="AlphaFoldDB" id="X0SV27"/>
<dbReference type="NCBIfam" id="TIGR02228">
    <property type="entry name" value="sigpep_I_arch"/>
    <property type="match status" value="1"/>
</dbReference>
<comment type="caution">
    <text evidence="6">The sequence shown here is derived from an EMBL/GenBank/DDBJ whole genome shotgun (WGS) entry which is preliminary data.</text>
</comment>
<dbReference type="CDD" id="cd06530">
    <property type="entry name" value="S26_SPase_I"/>
    <property type="match status" value="1"/>
</dbReference>
<reference evidence="6" key="1">
    <citation type="journal article" date="2014" name="Front. Microbiol.">
        <title>High frequency of phylogenetically diverse reductive dehalogenase-homologous genes in deep subseafloor sedimentary metagenomes.</title>
        <authorList>
            <person name="Kawai M."/>
            <person name="Futagami T."/>
            <person name="Toyoda A."/>
            <person name="Takaki Y."/>
            <person name="Nishi S."/>
            <person name="Hori S."/>
            <person name="Arai W."/>
            <person name="Tsubouchi T."/>
            <person name="Morono Y."/>
            <person name="Uchiyama I."/>
            <person name="Ito T."/>
            <person name="Fujiyama A."/>
            <person name="Inagaki F."/>
            <person name="Takami H."/>
        </authorList>
    </citation>
    <scope>NUCLEOTIDE SEQUENCE</scope>
    <source>
        <strain evidence="6">Expedition CK06-06</strain>
    </source>
</reference>
<feature type="transmembrane region" description="Helical" evidence="5">
    <location>
        <begin position="12"/>
        <end position="33"/>
    </location>
</feature>
<evidence type="ECO:0008006" key="7">
    <source>
        <dbReference type="Google" id="ProtNLM"/>
    </source>
</evidence>
<dbReference type="InterPro" id="IPR019533">
    <property type="entry name" value="Peptidase_S26"/>
</dbReference>
<dbReference type="Gene3D" id="2.10.109.10">
    <property type="entry name" value="Umud Fragment, subunit A"/>
    <property type="match status" value="1"/>
</dbReference>
<dbReference type="EMBL" id="BARS01005805">
    <property type="protein sequence ID" value="GAF78966.1"/>
    <property type="molecule type" value="Genomic_DNA"/>
</dbReference>
<sequence>MSPNIKHLSRILLIVFLAYTLSWGLLFSLQFIVGVEPPLVLVELTSMLPTLKDGDMLLLQGLDNSDMIDIDEIIVFYDPGSIKPQRIVHRIINVQIIDGKVHFITKGDNNPIADHLPVPLRNVVGVVLGKVPIFLAEYIKFIDSFGVKMSMLGILFLLFILKGSDFLKKESLIQENMVSP</sequence>
<dbReference type="InterPro" id="IPR001733">
    <property type="entry name" value="Peptidase_S26B"/>
</dbReference>
<dbReference type="GO" id="GO:0016020">
    <property type="term" value="C:membrane"/>
    <property type="evidence" value="ECO:0007669"/>
    <property type="project" value="UniProtKB-SubCell"/>
</dbReference>
<evidence type="ECO:0000256" key="4">
    <source>
        <dbReference type="ARBA" id="ARBA00023136"/>
    </source>
</evidence>